<evidence type="ECO:0000313" key="5">
    <source>
        <dbReference type="Proteomes" id="UP000515703"/>
    </source>
</evidence>
<evidence type="ECO:0000256" key="1">
    <source>
        <dbReference type="SAM" id="Coils"/>
    </source>
</evidence>
<dbReference type="PROSITE" id="PS51736">
    <property type="entry name" value="RECOMBINASES_3"/>
    <property type="match status" value="1"/>
</dbReference>
<keyword evidence="5" id="KW-1185">Reference proteome</keyword>
<evidence type="ECO:0000313" key="4">
    <source>
        <dbReference type="EMBL" id="BCJ98465.1"/>
    </source>
</evidence>
<dbReference type="Pfam" id="PF07508">
    <property type="entry name" value="Recombinase"/>
    <property type="match status" value="1"/>
</dbReference>
<organism evidence="4 5">
    <name type="scientific">Anaerocolumna chitinilytica</name>
    <dbReference type="NCBI Taxonomy" id="1727145"/>
    <lineage>
        <taxon>Bacteria</taxon>
        <taxon>Bacillati</taxon>
        <taxon>Bacillota</taxon>
        <taxon>Clostridia</taxon>
        <taxon>Lachnospirales</taxon>
        <taxon>Lachnospiraceae</taxon>
        <taxon>Anaerocolumna</taxon>
    </lineage>
</organism>
<gene>
    <name evidence="4" type="ORF">bsdcttw_15060</name>
</gene>
<protein>
    <submittedName>
        <fullName evidence="4">DNA invertase Pin</fullName>
    </submittedName>
</protein>
<reference evidence="4 5" key="2">
    <citation type="submission" date="2020-08" db="EMBL/GenBank/DDBJ databases">
        <authorList>
            <person name="Ueki A."/>
            <person name="Tonouchi A."/>
        </authorList>
    </citation>
    <scope>NUCLEOTIDE SEQUENCE [LARGE SCALE GENOMIC DNA]</scope>
    <source>
        <strain evidence="4 5">CTTW</strain>
    </source>
</reference>
<dbReference type="InterPro" id="IPR050639">
    <property type="entry name" value="SSR_resolvase"/>
</dbReference>
<dbReference type="SMART" id="SM00857">
    <property type="entry name" value="Resolvase"/>
    <property type="match status" value="1"/>
</dbReference>
<name>A0A7I8DN53_9FIRM</name>
<evidence type="ECO:0000259" key="2">
    <source>
        <dbReference type="PROSITE" id="PS51736"/>
    </source>
</evidence>
<dbReference type="EMBL" id="AP023368">
    <property type="protein sequence ID" value="BCJ98465.1"/>
    <property type="molecule type" value="Genomic_DNA"/>
</dbReference>
<dbReference type="Pfam" id="PF00239">
    <property type="entry name" value="Resolvase"/>
    <property type="match status" value="1"/>
</dbReference>
<feature type="domain" description="Resolvase/invertase-type recombinase catalytic" evidence="2">
    <location>
        <begin position="1"/>
        <end position="145"/>
    </location>
</feature>
<dbReference type="InterPro" id="IPR011109">
    <property type="entry name" value="DNA_bind_recombinase_dom"/>
</dbReference>
<reference evidence="4 5" key="1">
    <citation type="submission" date="2020-08" db="EMBL/GenBank/DDBJ databases">
        <title>Draft genome sequencing of an Anaerocolumna strain isolated from anoxic soil subjected to BSD treatment.</title>
        <authorList>
            <person name="Uek A."/>
            <person name="Tonouchi A."/>
        </authorList>
    </citation>
    <scope>NUCLEOTIDE SEQUENCE [LARGE SCALE GENOMIC DNA]</scope>
    <source>
        <strain evidence="4 5">CTTW</strain>
    </source>
</reference>
<dbReference type="GO" id="GO:0003677">
    <property type="term" value="F:DNA binding"/>
    <property type="evidence" value="ECO:0007669"/>
    <property type="project" value="InterPro"/>
</dbReference>
<dbReference type="Pfam" id="PF13408">
    <property type="entry name" value="Zn_ribbon_recom"/>
    <property type="match status" value="1"/>
</dbReference>
<dbReference type="PROSITE" id="PS51737">
    <property type="entry name" value="RECOMBINASE_DNA_BIND"/>
    <property type="match status" value="1"/>
</dbReference>
<proteinExistence type="predicted"/>
<dbReference type="Gene3D" id="3.90.1750.20">
    <property type="entry name" value="Putative Large Serine Recombinase, Chain B, Domain 2"/>
    <property type="match status" value="1"/>
</dbReference>
<feature type="domain" description="Recombinase" evidence="3">
    <location>
        <begin position="152"/>
        <end position="295"/>
    </location>
</feature>
<dbReference type="Proteomes" id="UP000515703">
    <property type="component" value="Chromosome"/>
</dbReference>
<keyword evidence="1" id="KW-0175">Coiled coil</keyword>
<dbReference type="InterPro" id="IPR025827">
    <property type="entry name" value="Zn_ribbon_recom_dom"/>
</dbReference>
<dbReference type="KEGG" id="acht:bsdcttw_15060"/>
<dbReference type="AlphaFoldDB" id="A0A7I8DN53"/>
<dbReference type="InterPro" id="IPR038109">
    <property type="entry name" value="DNA_bind_recomb_sf"/>
</dbReference>
<dbReference type="Gene3D" id="3.40.50.1390">
    <property type="entry name" value="Resolvase, N-terminal catalytic domain"/>
    <property type="match status" value="1"/>
</dbReference>
<evidence type="ECO:0000259" key="3">
    <source>
        <dbReference type="PROSITE" id="PS51737"/>
    </source>
</evidence>
<feature type="coiled-coil region" evidence="1">
    <location>
        <begin position="387"/>
        <end position="414"/>
    </location>
</feature>
<dbReference type="PANTHER" id="PTHR30461">
    <property type="entry name" value="DNA-INVERTASE FROM LAMBDOID PROPHAGE"/>
    <property type="match status" value="1"/>
</dbReference>
<dbReference type="InterPro" id="IPR006119">
    <property type="entry name" value="Resolv_N"/>
</dbReference>
<dbReference type="InterPro" id="IPR036162">
    <property type="entry name" value="Resolvase-like_N_sf"/>
</dbReference>
<sequence>MIVGYARLSRDEDKKNYISIENQKMIGNQFALEKNMVIDQWYEDDGVSGYSFNRPGFVDLLNNLENIEIIIAKDLSRVGRHNAKVLLLLDELKEKGKRLLLVDDDYDTLNDDDDVIGIKTWYNERYVKDASKKIKRVIRARQKEGTFLTGVPFGYEKDVNVKNKVNIVAEEAEIVKRIFNLYLEGYGYRKIANLLTEQEIPTPSAMRKDRLIKQGKTVKTIPRDQWSDGMVGDILKNDFYLGTFRQHKRERILINGNDTRVSKENQIVFKNNHESIITINDFELAQEAMKKRMRTNYRGKGENRLFGSCLFCKDCGSRLTPITRKNSSKQYYICNTYNQKGKRFCNRSHQITEESLLKDILAYIKLCRNGLQHIIETYDLKDFTTEQSNLEDKRKFLTTSIENKKNELKGLLAQKLKETTLNGFEQSVLAETYEELQKEILAKLNGYESQLREFDQSQMETENVKDKLDTAIKVVDNIIEKNNITGKDIEILVDSIIVDEEGFPDIKLRYGLSEIIKYNPLEELNRRENEIILTTMQLIWKEDRNYTSAKYLSRELTNAGFSKSKKSVLPYIAIMIDKGILKATEDPLKPYNITVNKDHLKNMINVYMESLTTWGNAGNGIRIYSEKEWN</sequence>
<dbReference type="SUPFAM" id="SSF53041">
    <property type="entry name" value="Resolvase-like"/>
    <property type="match status" value="1"/>
</dbReference>
<dbReference type="RefSeq" id="WP_185258793.1">
    <property type="nucleotide sequence ID" value="NZ_AP023368.1"/>
</dbReference>
<dbReference type="PANTHER" id="PTHR30461:SF23">
    <property type="entry name" value="DNA RECOMBINASE-RELATED"/>
    <property type="match status" value="1"/>
</dbReference>
<accession>A0A7I8DN53</accession>
<dbReference type="GO" id="GO:0000150">
    <property type="term" value="F:DNA strand exchange activity"/>
    <property type="evidence" value="ECO:0007669"/>
    <property type="project" value="InterPro"/>
</dbReference>